<evidence type="ECO:0000259" key="5">
    <source>
        <dbReference type="Pfam" id="PF03537"/>
    </source>
</evidence>
<gene>
    <name evidence="6" type="ORF">B0T11DRAFT_310687</name>
</gene>
<dbReference type="Gene3D" id="3.20.20.70">
    <property type="entry name" value="Aldolase class I"/>
    <property type="match status" value="1"/>
</dbReference>
<dbReference type="Pfam" id="PF03537">
    <property type="entry name" value="Glyco_hydro_114"/>
    <property type="match status" value="1"/>
</dbReference>
<evidence type="ECO:0000256" key="1">
    <source>
        <dbReference type="ARBA" id="ARBA00001255"/>
    </source>
</evidence>
<dbReference type="InterPro" id="IPR004352">
    <property type="entry name" value="GH114_TIM-barrel"/>
</dbReference>
<organism evidence="6 7">
    <name type="scientific">Plectosphaerella cucumerina</name>
    <dbReference type="NCBI Taxonomy" id="40658"/>
    <lineage>
        <taxon>Eukaryota</taxon>
        <taxon>Fungi</taxon>
        <taxon>Dikarya</taxon>
        <taxon>Ascomycota</taxon>
        <taxon>Pezizomycotina</taxon>
        <taxon>Sordariomycetes</taxon>
        <taxon>Hypocreomycetidae</taxon>
        <taxon>Glomerellales</taxon>
        <taxon>Plectosphaerellaceae</taxon>
        <taxon>Plectosphaerella</taxon>
    </lineage>
</organism>
<keyword evidence="7" id="KW-1185">Reference proteome</keyword>
<reference evidence="6" key="1">
    <citation type="journal article" date="2021" name="Nat. Commun.">
        <title>Genetic determinants of endophytism in the Arabidopsis root mycobiome.</title>
        <authorList>
            <person name="Mesny F."/>
            <person name="Miyauchi S."/>
            <person name="Thiergart T."/>
            <person name="Pickel B."/>
            <person name="Atanasova L."/>
            <person name="Karlsson M."/>
            <person name="Huettel B."/>
            <person name="Barry K.W."/>
            <person name="Haridas S."/>
            <person name="Chen C."/>
            <person name="Bauer D."/>
            <person name="Andreopoulos W."/>
            <person name="Pangilinan J."/>
            <person name="LaButti K."/>
            <person name="Riley R."/>
            <person name="Lipzen A."/>
            <person name="Clum A."/>
            <person name="Drula E."/>
            <person name="Henrissat B."/>
            <person name="Kohler A."/>
            <person name="Grigoriev I.V."/>
            <person name="Martin F.M."/>
            <person name="Hacquard S."/>
        </authorList>
    </citation>
    <scope>NUCLEOTIDE SEQUENCE</scope>
    <source>
        <strain evidence="6">MPI-CAGE-AT-0016</strain>
    </source>
</reference>
<comment type="catalytic activity">
    <reaction evidence="1">
        <text>Hydrolysis of terminal, non-reducing alpha-D-galactose residues in alpha-D-galactosides, including galactose oligosaccharides, galactomannans and galactolipids.</text>
        <dbReference type="EC" id="3.2.1.22"/>
    </reaction>
</comment>
<dbReference type="EMBL" id="JAGPXD010000003">
    <property type="protein sequence ID" value="KAH7361711.1"/>
    <property type="molecule type" value="Genomic_DNA"/>
</dbReference>
<dbReference type="PANTHER" id="PTHR35273">
    <property type="entry name" value="ALPHA-1,4 POLYGALACTOSAMINIDASE, PUTATIVE (AFU_ORTHOLOGUE AFUA_3G07890)-RELATED"/>
    <property type="match status" value="1"/>
</dbReference>
<dbReference type="Proteomes" id="UP000813385">
    <property type="component" value="Unassembled WGS sequence"/>
</dbReference>
<dbReference type="SUPFAM" id="SSF51445">
    <property type="entry name" value="(Trans)glycosidases"/>
    <property type="match status" value="1"/>
</dbReference>
<accession>A0A8K0THT7</accession>
<keyword evidence="4" id="KW-1133">Transmembrane helix</keyword>
<evidence type="ECO:0000256" key="2">
    <source>
        <dbReference type="ARBA" id="ARBA00012755"/>
    </source>
</evidence>
<dbReference type="PANTHER" id="PTHR35273:SF2">
    <property type="entry name" value="ALPHA-GALACTOSIDASE"/>
    <property type="match status" value="1"/>
</dbReference>
<keyword evidence="6" id="KW-0378">Hydrolase</keyword>
<dbReference type="AlphaFoldDB" id="A0A8K0THT7"/>
<feature type="domain" description="Glycoside-hydrolase family GH114 TIM-barrel" evidence="5">
    <location>
        <begin position="99"/>
        <end position="336"/>
    </location>
</feature>
<comment type="caution">
    <text evidence="6">The sequence shown here is derived from an EMBL/GenBank/DDBJ whole genome shotgun (WGS) entry which is preliminary data.</text>
</comment>
<name>A0A8K0THT7_9PEZI</name>
<keyword evidence="4" id="KW-0812">Transmembrane</keyword>
<dbReference type="OrthoDB" id="2108802at2759"/>
<sequence>MSANEMAPNSESGEIKDATATKQKWPLWKKFAIVGLILVIVIPLAVGLGVGLSNRGGDDDDNNDNDNGGNNNGGGGGGDNEGDGATPRPSMWLPSVGSSWQIVLLKPIKADSNGDFTPDNVDVYDLDVFDNNVTTFKTLQDAGKKVICYFSAGSYENWRPDKDLWNQDDLGKELDGWPGERWVKLSSPTVRDVMKKRVALAASKGCDAIDPDNVDGYQNDNGLGLTEQDSIDFMRFIAEEAKGYNMSTGLKNAGDIIPKVLDVVHFSVNEQCVEFGECETFADFIDDNKPVFNIEYPSDAPNVASSKSSEICSKKGKAAGTEGFSIVIKNMNLDGWVQYCDGDKATTQIFSR</sequence>
<protein>
    <recommendedName>
        <fullName evidence="2">alpha-galactosidase</fullName>
        <ecNumber evidence="2">3.2.1.22</ecNumber>
    </recommendedName>
</protein>
<proteinExistence type="predicted"/>
<feature type="transmembrane region" description="Helical" evidence="4">
    <location>
        <begin position="31"/>
        <end position="52"/>
    </location>
</feature>
<keyword evidence="4" id="KW-0472">Membrane</keyword>
<evidence type="ECO:0000313" key="6">
    <source>
        <dbReference type="EMBL" id="KAH7361711.1"/>
    </source>
</evidence>
<evidence type="ECO:0000256" key="3">
    <source>
        <dbReference type="SAM" id="MobiDB-lite"/>
    </source>
</evidence>
<evidence type="ECO:0000313" key="7">
    <source>
        <dbReference type="Proteomes" id="UP000813385"/>
    </source>
</evidence>
<dbReference type="InterPro" id="IPR017853">
    <property type="entry name" value="GH"/>
</dbReference>
<evidence type="ECO:0000256" key="4">
    <source>
        <dbReference type="SAM" id="Phobius"/>
    </source>
</evidence>
<dbReference type="GO" id="GO:0004557">
    <property type="term" value="F:alpha-galactosidase activity"/>
    <property type="evidence" value="ECO:0007669"/>
    <property type="project" value="UniProtKB-EC"/>
</dbReference>
<feature type="region of interest" description="Disordered" evidence="3">
    <location>
        <begin position="57"/>
        <end position="91"/>
    </location>
</feature>
<dbReference type="InterPro" id="IPR013785">
    <property type="entry name" value="Aldolase_TIM"/>
</dbReference>
<feature type="compositionally biased region" description="Gly residues" evidence="3">
    <location>
        <begin position="70"/>
        <end position="79"/>
    </location>
</feature>
<dbReference type="EC" id="3.2.1.22" evidence="2"/>